<dbReference type="InterPro" id="IPR008271">
    <property type="entry name" value="Ser/Thr_kinase_AS"/>
</dbReference>
<keyword evidence="2 6" id="KW-0547">Nucleotide-binding</keyword>
<dbReference type="InterPro" id="IPR017441">
    <property type="entry name" value="Protein_kinase_ATP_BS"/>
</dbReference>
<dbReference type="GO" id="GO:0005524">
    <property type="term" value="F:ATP binding"/>
    <property type="evidence" value="ECO:0007669"/>
    <property type="project" value="UniProtKB-UniRule"/>
</dbReference>
<accession>A0AA88GJ84</accession>
<dbReference type="Pfam" id="PF12796">
    <property type="entry name" value="Ank_2"/>
    <property type="match status" value="4"/>
</dbReference>
<reference evidence="9 10" key="1">
    <citation type="journal article" date="2018" name="BMC Genomics">
        <title>The genome of Naegleria lovaniensis, the basis for a comparative approach to unravel pathogenicity factors of the human pathogenic amoeba N. fowleri.</title>
        <authorList>
            <person name="Liechti N."/>
            <person name="Schurch N."/>
            <person name="Bruggmann R."/>
            <person name="Wittwer M."/>
        </authorList>
    </citation>
    <scope>NUCLEOTIDE SEQUENCE [LARGE SCALE GENOMIC DNA]</scope>
    <source>
        <strain evidence="9 10">ATCC 30569</strain>
    </source>
</reference>
<feature type="binding site" evidence="6">
    <location>
        <position position="716"/>
    </location>
    <ligand>
        <name>ATP</name>
        <dbReference type="ChEBI" id="CHEBI:30616"/>
    </ligand>
</feature>
<evidence type="ECO:0000259" key="8">
    <source>
        <dbReference type="PROSITE" id="PS50011"/>
    </source>
</evidence>
<comment type="caution">
    <text evidence="9">The sequence shown here is derived from an EMBL/GenBank/DDBJ whole genome shotgun (WGS) entry which is preliminary data.</text>
</comment>
<dbReference type="PANTHER" id="PTHR24198">
    <property type="entry name" value="ANKYRIN REPEAT AND PROTEIN KINASE DOMAIN-CONTAINING PROTEIN"/>
    <property type="match status" value="1"/>
</dbReference>
<keyword evidence="4 5" id="KW-0040">ANK repeat</keyword>
<protein>
    <recommendedName>
        <fullName evidence="8">Protein kinase domain-containing protein</fullName>
    </recommendedName>
</protein>
<dbReference type="InterPro" id="IPR000719">
    <property type="entry name" value="Prot_kinase_dom"/>
</dbReference>
<evidence type="ECO:0000313" key="10">
    <source>
        <dbReference type="Proteomes" id="UP000816034"/>
    </source>
</evidence>
<keyword evidence="3 6" id="KW-0067">ATP-binding</keyword>
<dbReference type="PROSITE" id="PS50088">
    <property type="entry name" value="ANK_REPEAT"/>
    <property type="match status" value="3"/>
</dbReference>
<evidence type="ECO:0000256" key="5">
    <source>
        <dbReference type="PROSITE-ProRule" id="PRU00023"/>
    </source>
</evidence>
<dbReference type="Gene3D" id="1.25.40.20">
    <property type="entry name" value="Ankyrin repeat-containing domain"/>
    <property type="match status" value="4"/>
</dbReference>
<dbReference type="SUPFAM" id="SSF48403">
    <property type="entry name" value="Ankyrin repeat"/>
    <property type="match status" value="1"/>
</dbReference>
<dbReference type="PROSITE" id="PS50011">
    <property type="entry name" value="PROTEIN_KINASE_DOM"/>
    <property type="match status" value="1"/>
</dbReference>
<dbReference type="Gene3D" id="3.30.200.20">
    <property type="entry name" value="Phosphorylase Kinase, domain 1"/>
    <property type="match status" value="1"/>
</dbReference>
<dbReference type="InterPro" id="IPR002110">
    <property type="entry name" value="Ankyrin_rpt"/>
</dbReference>
<dbReference type="EMBL" id="PYSW02000025">
    <property type="protein sequence ID" value="KAG2381974.1"/>
    <property type="molecule type" value="Genomic_DNA"/>
</dbReference>
<dbReference type="InterPro" id="IPR011009">
    <property type="entry name" value="Kinase-like_dom_sf"/>
</dbReference>
<evidence type="ECO:0000313" key="9">
    <source>
        <dbReference type="EMBL" id="KAG2381974.1"/>
    </source>
</evidence>
<dbReference type="SUPFAM" id="SSF56112">
    <property type="entry name" value="Protein kinase-like (PK-like)"/>
    <property type="match status" value="1"/>
</dbReference>
<feature type="domain" description="Protein kinase" evidence="8">
    <location>
        <begin position="681"/>
        <end position="981"/>
    </location>
</feature>
<feature type="region of interest" description="Disordered" evidence="7">
    <location>
        <begin position="532"/>
        <end position="618"/>
    </location>
</feature>
<dbReference type="SMART" id="SM00220">
    <property type="entry name" value="S_TKc"/>
    <property type="match status" value="1"/>
</dbReference>
<dbReference type="AlphaFoldDB" id="A0AA88GJ84"/>
<dbReference type="PROSITE" id="PS00108">
    <property type="entry name" value="PROTEIN_KINASE_ST"/>
    <property type="match status" value="1"/>
</dbReference>
<organism evidence="9 10">
    <name type="scientific">Naegleria lovaniensis</name>
    <name type="common">Amoeba</name>
    <dbReference type="NCBI Taxonomy" id="51637"/>
    <lineage>
        <taxon>Eukaryota</taxon>
        <taxon>Discoba</taxon>
        <taxon>Heterolobosea</taxon>
        <taxon>Tetramitia</taxon>
        <taxon>Eutetramitia</taxon>
        <taxon>Vahlkampfiidae</taxon>
        <taxon>Naegleria</taxon>
    </lineage>
</organism>
<dbReference type="RefSeq" id="XP_044547653.1">
    <property type="nucleotide sequence ID" value="XM_044695552.1"/>
</dbReference>
<feature type="compositionally biased region" description="Polar residues" evidence="7">
    <location>
        <begin position="532"/>
        <end position="608"/>
    </location>
</feature>
<feature type="repeat" description="ANK" evidence="5">
    <location>
        <begin position="11"/>
        <end position="39"/>
    </location>
</feature>
<dbReference type="GeneID" id="68098221"/>
<dbReference type="SMART" id="SM00248">
    <property type="entry name" value="ANK"/>
    <property type="match status" value="10"/>
</dbReference>
<dbReference type="InterPro" id="IPR036770">
    <property type="entry name" value="Ankyrin_rpt-contain_sf"/>
</dbReference>
<dbReference type="CDD" id="cd14014">
    <property type="entry name" value="STKc_PknB_like"/>
    <property type="match status" value="1"/>
</dbReference>
<dbReference type="Proteomes" id="UP000816034">
    <property type="component" value="Unassembled WGS sequence"/>
</dbReference>
<dbReference type="PROSITE" id="PS50297">
    <property type="entry name" value="ANK_REP_REGION"/>
    <property type="match status" value="3"/>
</dbReference>
<dbReference type="Pfam" id="PF00069">
    <property type="entry name" value="Pkinase"/>
    <property type="match status" value="1"/>
</dbReference>
<evidence type="ECO:0000256" key="4">
    <source>
        <dbReference type="ARBA" id="ARBA00023043"/>
    </source>
</evidence>
<evidence type="ECO:0000256" key="1">
    <source>
        <dbReference type="ARBA" id="ARBA00022737"/>
    </source>
</evidence>
<sequence>MSAVDVDALDSNQTPLYCAAYNGDLEGVKALIKKGADIEKLVGQGQWWSVLQAAIAQKHLNVIKYLIKRGANLKTSLFGKTPFDWANEKGINMEEIIKQCKTEMVDKFIYLVRLDKFEEAKKVLEKSKKTFFGNIIDQLGSQQMTAMYCVAFDNKSEAIKWLVAQGANPSHPISQGYTPLFVAVSQKKDAATRALLECGADTSQTIQNLTIFQLSTRVGVDLVAILKEVSTVYNALVDEFVLCVRKCNFQRAGEILQRRKDIIDANASNNFNALYCAVCDQNLPAVNWLIEKGVNVNKACVDGITACALAVTQKMEPIIELLIEHRADLTIKDVDGFDCYARAQYVSVDLKAISERVKVKKQHIVHDFVVAVRKNSYSIAEELLKKHPWVIDECDNNQLTALYCCVCDGNITGIEWLLQHGANIEKTVIQNITPLHAAVSKKQPSVVKALLKRGANPTIKDGSGFDAFGRAKYEGFDLDSLVKECKVVPHLVAPVMPNMSNQTALPVATQQNINLATSNNQPTLQTQPVITQPNHSISQDPVSIRGTSSTPHTQPTITQQNQSLSPQEVSVRAGSNTVTVDPNAFNTIKAGNTLQPPHSMESNSVQYNSFSSGSSGGGDSSFVMTTTMVKSIDNSAVSDFPTDEISMYNSKRSTSVSSSNSTLSSFSGKTKTIEELMQEKYTNISLIGRGGFGAVFKCDKIIKNRKNAPAQTRAVKLIEFVSTDDLNRSLREAFRLCGLQHENVLKVHDAYVLQMGSAGSLSEKNTMCIEMEFIPCGDLAERFLKKKVCLSNDLIKHCIRCMCDALVYLYEEKQMVHRDIKPHNIMIRSIDLDHNQLDIVLGDFGLAKSVGDSASSASFAGTLQYMSPELFMMQQGMSEEHEDEDQETLRKHAHASDMFALGVTFYQLISLDMVTSVTGLIMKFMGDEKKLFAALREKIAKNCSDNNVSYDEKLIDLIFGMMKRDPDERLTAQQVLDTLNE</sequence>
<dbReference type="PANTHER" id="PTHR24198:SF165">
    <property type="entry name" value="ANKYRIN REPEAT-CONTAINING PROTEIN-RELATED"/>
    <property type="match status" value="1"/>
</dbReference>
<feature type="repeat" description="ANK" evidence="5">
    <location>
        <begin position="175"/>
        <end position="207"/>
    </location>
</feature>
<keyword evidence="1" id="KW-0677">Repeat</keyword>
<evidence type="ECO:0000256" key="3">
    <source>
        <dbReference type="ARBA" id="ARBA00022840"/>
    </source>
</evidence>
<dbReference type="PROSITE" id="PS00107">
    <property type="entry name" value="PROTEIN_KINASE_ATP"/>
    <property type="match status" value="1"/>
</dbReference>
<evidence type="ECO:0000256" key="2">
    <source>
        <dbReference type="ARBA" id="ARBA00022741"/>
    </source>
</evidence>
<proteinExistence type="predicted"/>
<evidence type="ECO:0000256" key="6">
    <source>
        <dbReference type="PROSITE-ProRule" id="PRU10141"/>
    </source>
</evidence>
<dbReference type="GO" id="GO:0004672">
    <property type="term" value="F:protein kinase activity"/>
    <property type="evidence" value="ECO:0007669"/>
    <property type="project" value="InterPro"/>
</dbReference>
<dbReference type="Gene3D" id="1.10.510.10">
    <property type="entry name" value="Transferase(Phosphotransferase) domain 1"/>
    <property type="match status" value="1"/>
</dbReference>
<gene>
    <name evidence="9" type="ORF">C9374_005766</name>
</gene>
<feature type="repeat" description="ANK" evidence="5">
    <location>
        <begin position="430"/>
        <end position="462"/>
    </location>
</feature>
<name>A0AA88GJ84_NAELO</name>
<evidence type="ECO:0000256" key="7">
    <source>
        <dbReference type="SAM" id="MobiDB-lite"/>
    </source>
</evidence>
<keyword evidence="10" id="KW-1185">Reference proteome</keyword>